<evidence type="ECO:0000313" key="1">
    <source>
        <dbReference type="EMBL" id="TXJ53957.1"/>
    </source>
</evidence>
<comment type="caution">
    <text evidence="1">The sequence shown here is derived from an EMBL/GenBank/DDBJ whole genome shotgun (WGS) entry which is preliminary data.</text>
</comment>
<dbReference type="AlphaFoldDB" id="A0A5C8FW95"/>
<evidence type="ECO:0000313" key="2">
    <source>
        <dbReference type="Proteomes" id="UP000322327"/>
    </source>
</evidence>
<proteinExistence type="predicted"/>
<dbReference type="RefSeq" id="WP_147531800.1">
    <property type="nucleotide sequence ID" value="NZ_SAYI01000021.1"/>
</dbReference>
<sequence length="90" mass="10350">MNINIMANNTGFSFISLLEDINNINDIDTIIDEISYAIYHKIALRIGVSTIYINHVALHQALLRYSKDVYGFARTKKEIAKHIEDNNIIR</sequence>
<reference evidence="1 2" key="1">
    <citation type="journal article" date="1992" name="Lakartidningen">
        <title>[Penicillin V and not amoxicillin is the first choice preparation in acute otitis].</title>
        <authorList>
            <person name="Kamme C."/>
            <person name="Lundgren K."/>
            <person name="Prellner K."/>
        </authorList>
    </citation>
    <scope>NUCLEOTIDE SEQUENCE [LARGE SCALE GENOMIC DNA]</scope>
    <source>
        <strain evidence="1 2">PC3053II</strain>
    </source>
</reference>
<accession>A0A5C8FW95</accession>
<protein>
    <submittedName>
        <fullName evidence="1">Uncharacterized protein</fullName>
    </submittedName>
</protein>
<organism evidence="1 2">
    <name type="scientific">Brachyspira aalborgi</name>
    <dbReference type="NCBI Taxonomy" id="29522"/>
    <lineage>
        <taxon>Bacteria</taxon>
        <taxon>Pseudomonadati</taxon>
        <taxon>Spirochaetota</taxon>
        <taxon>Spirochaetia</taxon>
        <taxon>Brachyspirales</taxon>
        <taxon>Brachyspiraceae</taxon>
        <taxon>Brachyspira</taxon>
    </lineage>
</organism>
<gene>
    <name evidence="1" type="ORF">EPJ76_11175</name>
</gene>
<dbReference type="Proteomes" id="UP000322327">
    <property type="component" value="Unassembled WGS sequence"/>
</dbReference>
<dbReference type="EMBL" id="SAYI01000021">
    <property type="protein sequence ID" value="TXJ53957.1"/>
    <property type="molecule type" value="Genomic_DNA"/>
</dbReference>
<name>A0A5C8FW95_9SPIR</name>